<evidence type="ECO:0000313" key="1">
    <source>
        <dbReference type="EMBL" id="OMO86109.1"/>
    </source>
</evidence>
<dbReference type="EMBL" id="AWUE01017625">
    <property type="protein sequence ID" value="OMO86109.1"/>
    <property type="molecule type" value="Genomic_DNA"/>
</dbReference>
<proteinExistence type="predicted"/>
<accession>A0A1R3IU55</accession>
<name>A0A1R3IU55_9ROSI</name>
<protein>
    <submittedName>
        <fullName evidence="1">Uncharacterized protein</fullName>
    </submittedName>
</protein>
<organism evidence="1 2">
    <name type="scientific">Corchorus olitorius</name>
    <dbReference type="NCBI Taxonomy" id="93759"/>
    <lineage>
        <taxon>Eukaryota</taxon>
        <taxon>Viridiplantae</taxon>
        <taxon>Streptophyta</taxon>
        <taxon>Embryophyta</taxon>
        <taxon>Tracheophyta</taxon>
        <taxon>Spermatophyta</taxon>
        <taxon>Magnoliopsida</taxon>
        <taxon>eudicotyledons</taxon>
        <taxon>Gunneridae</taxon>
        <taxon>Pentapetalae</taxon>
        <taxon>rosids</taxon>
        <taxon>malvids</taxon>
        <taxon>Malvales</taxon>
        <taxon>Malvaceae</taxon>
        <taxon>Grewioideae</taxon>
        <taxon>Apeibeae</taxon>
        <taxon>Corchorus</taxon>
    </lineage>
</organism>
<comment type="caution">
    <text evidence="1">The sequence shown here is derived from an EMBL/GenBank/DDBJ whole genome shotgun (WGS) entry which is preliminary data.</text>
</comment>
<dbReference type="Proteomes" id="UP000187203">
    <property type="component" value="Unassembled WGS sequence"/>
</dbReference>
<keyword evidence="2" id="KW-1185">Reference proteome</keyword>
<gene>
    <name evidence="1" type="ORF">COLO4_21304</name>
</gene>
<evidence type="ECO:0000313" key="2">
    <source>
        <dbReference type="Proteomes" id="UP000187203"/>
    </source>
</evidence>
<reference evidence="2" key="1">
    <citation type="submission" date="2013-09" db="EMBL/GenBank/DDBJ databases">
        <title>Corchorus olitorius genome sequencing.</title>
        <authorList>
            <person name="Alam M."/>
            <person name="Haque M.S."/>
            <person name="Islam M.S."/>
            <person name="Emdad E.M."/>
            <person name="Islam M.M."/>
            <person name="Ahmed B."/>
            <person name="Halim A."/>
            <person name="Hossen Q.M.M."/>
            <person name="Hossain M.Z."/>
            <person name="Ahmed R."/>
            <person name="Khan M.M."/>
            <person name="Islam R."/>
            <person name="Rashid M.M."/>
            <person name="Khan S.A."/>
            <person name="Rahman M.S."/>
            <person name="Alam M."/>
            <person name="Yahiya A.S."/>
            <person name="Khan M.S."/>
            <person name="Azam M.S."/>
            <person name="Haque T."/>
            <person name="Lashkar M.Z.H."/>
            <person name="Akhand A.I."/>
            <person name="Morshed G."/>
            <person name="Roy S."/>
            <person name="Uddin K.S."/>
            <person name="Rabeya T."/>
            <person name="Hossain A.S."/>
            <person name="Chowdhury A."/>
            <person name="Snigdha A.R."/>
            <person name="Mortoza M.S."/>
            <person name="Matin S.A."/>
            <person name="Hoque S.M.E."/>
            <person name="Islam M.K."/>
            <person name="Roy D.K."/>
            <person name="Haider R."/>
            <person name="Moosa M.M."/>
            <person name="Elias S.M."/>
            <person name="Hasan A.M."/>
            <person name="Jahan S."/>
            <person name="Shafiuddin M."/>
            <person name="Mahmood N."/>
            <person name="Shommy N.S."/>
        </authorList>
    </citation>
    <scope>NUCLEOTIDE SEQUENCE [LARGE SCALE GENOMIC DNA]</scope>
    <source>
        <strain evidence="2">cv. O-4</strain>
    </source>
</reference>
<sequence>MDLRVCSGPQIKGLWAIVSEDETPPERDSLGKDRFINRAGMPGRALWCGPSQTSAPL</sequence>
<dbReference type="AlphaFoldDB" id="A0A1R3IU55"/>